<feature type="region of interest" description="Disordered" evidence="1">
    <location>
        <begin position="336"/>
        <end position="535"/>
    </location>
</feature>
<sequence length="535" mass="57900">EHQNGRARGGDPRLGGRVRGRDRGQRGAAVHHGRPRRRPGGPAVGGQLLPPHARRAHPHLGIARGPLRRAAALRPRGGGLRPDERPVRPRAVHRGARRRAGPAGRLRRDAHPRVPGDHHRRLPARRAGEGDRHVDGVGRDRDPHRPAARRADRRLALLALGLRHQRAARGADARARLPLRPRGPPDRGPAAPRRRARCGPLRARPRRPDVRAHRAAHARLGRSAGLGHRHRRPRPLRRLPAPRGPRARADAPARALRPAQLPLGEHRDARHVRRAVDHDVLPRALPPAGGGLQRAAGGDDHARPDGGHVRPVPALRRAGRPVRPAAVHGVRADRLGLRAAPPRHAGGRDRVVRGRPAAGTPPLLDRAVDRGGAAHRGGAGRRGRGPGRHRVRREQRGGPDGGARGHGRGRRGARRLLRRGGGRPGRRPHAVARRAGGPRGDEGPHPRRGLGRRHPAGAHAGHERRGGGHLRARAHDRRGAHGRGRRPRPGRHPQPAAGGLRGGLRRRAVRRPARRGRALARPGARVARGRARAGL</sequence>
<feature type="region of interest" description="Disordered" evidence="1">
    <location>
        <begin position="165"/>
        <end position="253"/>
    </location>
</feature>
<feature type="compositionally biased region" description="Basic residues" evidence="1">
    <location>
        <begin position="378"/>
        <end position="393"/>
    </location>
</feature>
<feature type="compositionally biased region" description="Basic residues" evidence="1">
    <location>
        <begin position="405"/>
        <end position="432"/>
    </location>
</feature>
<dbReference type="EMBL" id="CADCVO010000582">
    <property type="protein sequence ID" value="CAA9526197.1"/>
    <property type="molecule type" value="Genomic_DNA"/>
</dbReference>
<feature type="compositionally biased region" description="Basic residues" evidence="1">
    <location>
        <begin position="446"/>
        <end position="456"/>
    </location>
</feature>
<feature type="compositionally biased region" description="Basic and acidic residues" evidence="1">
    <location>
        <begin position="126"/>
        <end position="150"/>
    </location>
</feature>
<feature type="compositionally biased region" description="Basic residues" evidence="1">
    <location>
        <begin position="29"/>
        <end position="39"/>
    </location>
</feature>
<proteinExistence type="predicted"/>
<feature type="compositionally biased region" description="Basic and acidic residues" evidence="1">
    <location>
        <begin position="1"/>
        <end position="11"/>
    </location>
</feature>
<feature type="non-terminal residue" evidence="2">
    <location>
        <position position="1"/>
    </location>
</feature>
<accession>A0A6J4TME0</accession>
<feature type="compositionally biased region" description="Low complexity" evidence="1">
    <location>
        <begin position="63"/>
        <end position="75"/>
    </location>
</feature>
<organism evidence="2">
    <name type="scientific">uncultured Solirubrobacteraceae bacterium</name>
    <dbReference type="NCBI Taxonomy" id="1162706"/>
    <lineage>
        <taxon>Bacteria</taxon>
        <taxon>Bacillati</taxon>
        <taxon>Actinomycetota</taxon>
        <taxon>Thermoleophilia</taxon>
        <taxon>Solirubrobacterales</taxon>
        <taxon>Solirubrobacteraceae</taxon>
        <taxon>environmental samples</taxon>
    </lineage>
</organism>
<feature type="region of interest" description="Disordered" evidence="1">
    <location>
        <begin position="1"/>
        <end position="150"/>
    </location>
</feature>
<reference evidence="2" key="1">
    <citation type="submission" date="2020-02" db="EMBL/GenBank/DDBJ databases">
        <authorList>
            <person name="Meier V. D."/>
        </authorList>
    </citation>
    <scope>NUCLEOTIDE SEQUENCE</scope>
    <source>
        <strain evidence="2">AVDCRST_MAG13</strain>
    </source>
</reference>
<protein>
    <submittedName>
        <fullName evidence="2">Uncharacterized MFS-type transporter</fullName>
    </submittedName>
</protein>
<dbReference type="AlphaFoldDB" id="A0A6J4TME0"/>
<feature type="compositionally biased region" description="Basic residues" evidence="1">
    <location>
        <begin position="467"/>
        <end position="491"/>
    </location>
</feature>
<name>A0A6J4TME0_9ACTN</name>
<gene>
    <name evidence="2" type="ORF">AVDCRST_MAG13-3758</name>
</gene>
<feature type="compositionally biased region" description="Basic residues" evidence="1">
    <location>
        <begin position="503"/>
        <end position="518"/>
    </location>
</feature>
<feature type="non-terminal residue" evidence="2">
    <location>
        <position position="535"/>
    </location>
</feature>
<feature type="compositionally biased region" description="Basic residues" evidence="1">
    <location>
        <begin position="88"/>
        <end position="100"/>
    </location>
</feature>
<evidence type="ECO:0000313" key="2">
    <source>
        <dbReference type="EMBL" id="CAA9526197.1"/>
    </source>
</evidence>
<feature type="compositionally biased region" description="Basic and acidic residues" evidence="1">
    <location>
        <begin position="106"/>
        <end position="117"/>
    </location>
</feature>
<feature type="compositionally biased region" description="Basic residues" evidence="1">
    <location>
        <begin position="227"/>
        <end position="237"/>
    </location>
</feature>
<evidence type="ECO:0000256" key="1">
    <source>
        <dbReference type="SAM" id="MobiDB-lite"/>
    </source>
</evidence>
<feature type="compositionally biased region" description="Basic and acidic residues" evidence="1">
    <location>
        <begin position="297"/>
        <end position="308"/>
    </location>
</feature>
<feature type="region of interest" description="Disordered" evidence="1">
    <location>
        <begin position="282"/>
        <end position="313"/>
    </location>
</feature>